<dbReference type="Proteomes" id="UP001432027">
    <property type="component" value="Unassembled WGS sequence"/>
</dbReference>
<proteinExistence type="predicted"/>
<feature type="non-terminal residue" evidence="2">
    <location>
        <position position="1"/>
    </location>
</feature>
<evidence type="ECO:0000256" key="1">
    <source>
        <dbReference type="SAM" id="Phobius"/>
    </source>
</evidence>
<dbReference type="AlphaFoldDB" id="A0AAV5SES6"/>
<keyword evidence="1" id="KW-0472">Membrane</keyword>
<protein>
    <recommendedName>
        <fullName evidence="4">G protein-coupled receptor</fullName>
    </recommendedName>
</protein>
<feature type="transmembrane region" description="Helical" evidence="1">
    <location>
        <begin position="92"/>
        <end position="116"/>
    </location>
</feature>
<comment type="caution">
    <text evidence="2">The sequence shown here is derived from an EMBL/GenBank/DDBJ whole genome shotgun (WGS) entry which is preliminary data.</text>
</comment>
<keyword evidence="1" id="KW-0812">Transmembrane</keyword>
<feature type="transmembrane region" description="Helical" evidence="1">
    <location>
        <begin position="41"/>
        <end position="58"/>
    </location>
</feature>
<keyword evidence="1" id="KW-1133">Transmembrane helix</keyword>
<evidence type="ECO:0000313" key="3">
    <source>
        <dbReference type="Proteomes" id="UP001432027"/>
    </source>
</evidence>
<name>A0AAV5SES6_9BILA</name>
<reference evidence="2" key="1">
    <citation type="submission" date="2023-10" db="EMBL/GenBank/DDBJ databases">
        <title>Genome assembly of Pristionchus species.</title>
        <authorList>
            <person name="Yoshida K."/>
            <person name="Sommer R.J."/>
        </authorList>
    </citation>
    <scope>NUCLEOTIDE SEQUENCE</scope>
    <source>
        <strain evidence="2">RS0144</strain>
    </source>
</reference>
<gene>
    <name evidence="2" type="ORF">PENTCL1PPCAC_1328</name>
</gene>
<evidence type="ECO:0000313" key="2">
    <source>
        <dbReference type="EMBL" id="GMS79153.1"/>
    </source>
</evidence>
<sequence length="147" mass="16403">EISHSFSMSCLPRDALAAYFSYPGSVSYSAQWVSYIPKMKALAVMAFAAFILLSSTTSTPPTWETRRATNTYASTFERFNVKFLGIPISETIFYVLVSISIVLLAIAVAAVIYFVFFRTRRYVGVAHNEPNVAVRMAEIQAAQLHNE</sequence>
<organism evidence="2 3">
    <name type="scientific">Pristionchus entomophagus</name>
    <dbReference type="NCBI Taxonomy" id="358040"/>
    <lineage>
        <taxon>Eukaryota</taxon>
        <taxon>Metazoa</taxon>
        <taxon>Ecdysozoa</taxon>
        <taxon>Nematoda</taxon>
        <taxon>Chromadorea</taxon>
        <taxon>Rhabditida</taxon>
        <taxon>Rhabditina</taxon>
        <taxon>Diplogasteromorpha</taxon>
        <taxon>Diplogasteroidea</taxon>
        <taxon>Neodiplogasteridae</taxon>
        <taxon>Pristionchus</taxon>
    </lineage>
</organism>
<keyword evidence="3" id="KW-1185">Reference proteome</keyword>
<accession>A0AAV5SES6</accession>
<evidence type="ECO:0008006" key="4">
    <source>
        <dbReference type="Google" id="ProtNLM"/>
    </source>
</evidence>
<dbReference type="EMBL" id="BTSX01000001">
    <property type="protein sequence ID" value="GMS79153.1"/>
    <property type="molecule type" value="Genomic_DNA"/>
</dbReference>